<sequence>MAHSGLLGVRGLAQAGPRRAAARRRGAGLVPGFEMLEERVVLSTFTVTNTNNDGAGSLRAAIDLANADPAQDTIDFASSVTGTISLRSALPALSTAILLSGPGSSALTVARSSDPSTPEFGIFNVPAKAEVVISGLTISGGRGPASGGAIANSGTLTVTDSTLSGNSSSGAGFSNGGGGIANFGTVTVTNSTISGNSASKGLGGGILNVSGVVTITDSTLSGNSANEGGGGIASFTNGGIVTVINSTLSGNSAGLGGGGGIGSGFGTVTVTSSTISGNSASDGNGGGILSSGALTVTGSTLSGNLSGSSGGGIIFSGTVTITTSLFNNSESGNLTQTASASFVSGGHNLFSDLPGLALNPTDLVNTDPLLGPLADNGGPTQTMALLPGSPAINAGRNMPGVTTDQRGVPHPQGAAPDIGAFEVVTAPFVRLTPDTATRLVGASHSVIATVLDPNVKPLVGVPVTFQVTAGPNAGATGFISPVSSQSDANGQVSFRYADTGGIGTDSIVATAILPGGPSIASLAATVIWTTFTVTNTNDSGVGSLRAALSIADQNPGRDTITFAPGVAGTITLRSALPDLATDIILSGPGASALTVARSSDPLTPEFRIFNVTAGANVEISGLTVSGGRVSFQNGGGIANSGTLTVTDSAFSGNSASFGSGGGIANLGTLTVIHSTLTGNSANDFRGGGIANDNFGTVTVIDSTLTGNSAGFGGGIDNINFGLVTITNSTLESNSASIDGGGISSFYATLRVTGITLSGNSTRGDGGGILILTGTVSVTDSTLHGNSAGFLGNGGGIVNRGGFVTITNSTFSDNAANSGGGVFNDFGTVTVTTSLFANSKGGNLNQGRNAASFVSGGHNLFSDTPALAFDPTDLLNTDPLLGPLADNGGPTQTMALLPGSPAIDAGRTVPGVTADQRGVLRPQGAAPDIGAFESRGFTLVIVSGNNQGTIPGTTFPLPLVVRVASAFGEPVAGGWVRFAAPTAGASANVSSNLVPIDASGQASVFAVANDLVGSYAVTAEVPGGAMNSAFALENRIVPPPVEVPLTVVGVQRYGFHAQPTTLVLRFSAALDPVRAQDLANYQIVTLGGHGRRGARVGQVTRVRAAVYDAATGSVTLHPAQRLDPRNTYRLTVRGTAPGGVASSTGVFLDGVGTGQPGSDFVTTIARGIVVRPSRAFFNQVRYRWASLVGITGR</sequence>
<dbReference type="AlphaFoldDB" id="A0AAU7CK86"/>
<dbReference type="Gene3D" id="2.60.40.10">
    <property type="entry name" value="Immunoglobulins"/>
    <property type="match status" value="1"/>
</dbReference>
<dbReference type="Gene3D" id="2.160.20.10">
    <property type="entry name" value="Single-stranded right-handed beta-helix, Pectin lyase-like"/>
    <property type="match status" value="2"/>
</dbReference>
<dbReference type="RefSeq" id="WP_406698513.1">
    <property type="nucleotide sequence ID" value="NZ_CP155447.1"/>
</dbReference>
<dbReference type="PANTHER" id="PTHR11319">
    <property type="entry name" value="G PROTEIN-COUPLED RECEPTOR-RELATED"/>
    <property type="match status" value="1"/>
</dbReference>
<dbReference type="PANTHER" id="PTHR11319:SF35">
    <property type="entry name" value="OUTER MEMBRANE PROTEIN PMPC-RELATED"/>
    <property type="match status" value="1"/>
</dbReference>
<organism evidence="1">
    <name type="scientific">Singulisphaera sp. Ch08</name>
    <dbReference type="NCBI Taxonomy" id="3120278"/>
    <lineage>
        <taxon>Bacteria</taxon>
        <taxon>Pseudomonadati</taxon>
        <taxon>Planctomycetota</taxon>
        <taxon>Planctomycetia</taxon>
        <taxon>Isosphaerales</taxon>
        <taxon>Isosphaeraceae</taxon>
        <taxon>Singulisphaera</taxon>
    </lineage>
</organism>
<name>A0AAU7CK86_9BACT</name>
<gene>
    <name evidence="1" type="ORF">V5E97_06490</name>
</gene>
<dbReference type="InterPro" id="IPR013783">
    <property type="entry name" value="Ig-like_fold"/>
</dbReference>
<dbReference type="InterPro" id="IPR012334">
    <property type="entry name" value="Pectin_lyas_fold"/>
</dbReference>
<protein>
    <submittedName>
        <fullName evidence="1">Right-handed parallel beta-helix repeat-containing protein</fullName>
    </submittedName>
</protein>
<proteinExistence type="predicted"/>
<dbReference type="SUPFAM" id="SSF51126">
    <property type="entry name" value="Pectin lyase-like"/>
    <property type="match status" value="2"/>
</dbReference>
<dbReference type="NCBIfam" id="NF041518">
    <property type="entry name" value="choice_anch_Q"/>
    <property type="match status" value="2"/>
</dbReference>
<dbReference type="SMART" id="SM00710">
    <property type="entry name" value="PbH1"/>
    <property type="match status" value="11"/>
</dbReference>
<dbReference type="EMBL" id="CP155447">
    <property type="protein sequence ID" value="XBH05665.1"/>
    <property type="molecule type" value="Genomic_DNA"/>
</dbReference>
<dbReference type="InterPro" id="IPR059226">
    <property type="entry name" value="Choice_anch_Q_dom"/>
</dbReference>
<dbReference type="InterPro" id="IPR011050">
    <property type="entry name" value="Pectin_lyase_fold/virulence"/>
</dbReference>
<accession>A0AAU7CK86</accession>
<reference evidence="1" key="1">
    <citation type="submission" date="2024-05" db="EMBL/GenBank/DDBJ databases">
        <title>Planctomycetes of the genus Singulisphaera possess chitinolytic capabilities.</title>
        <authorList>
            <person name="Ivanova A."/>
        </authorList>
    </citation>
    <scope>NUCLEOTIDE SEQUENCE</scope>
    <source>
        <strain evidence="1">Ch08T</strain>
    </source>
</reference>
<dbReference type="InterPro" id="IPR008964">
    <property type="entry name" value="Invasin/intimin_cell_adhesion"/>
</dbReference>
<dbReference type="InterPro" id="IPR006626">
    <property type="entry name" value="PbH1"/>
</dbReference>
<dbReference type="SUPFAM" id="SSF49373">
    <property type="entry name" value="Invasin/intimin cell-adhesion fragments"/>
    <property type="match status" value="2"/>
</dbReference>
<evidence type="ECO:0000313" key="1">
    <source>
        <dbReference type="EMBL" id="XBH05665.1"/>
    </source>
</evidence>